<accession>A0ABN7X929</accession>
<proteinExistence type="predicted"/>
<evidence type="ECO:0000259" key="1">
    <source>
        <dbReference type="Pfam" id="PF03184"/>
    </source>
</evidence>
<organism evidence="2 3">
    <name type="scientific">Gigaspora margarita</name>
    <dbReference type="NCBI Taxonomy" id="4874"/>
    <lineage>
        <taxon>Eukaryota</taxon>
        <taxon>Fungi</taxon>
        <taxon>Fungi incertae sedis</taxon>
        <taxon>Mucoromycota</taxon>
        <taxon>Glomeromycotina</taxon>
        <taxon>Glomeromycetes</taxon>
        <taxon>Diversisporales</taxon>
        <taxon>Gigasporaceae</taxon>
        <taxon>Gigaspora</taxon>
    </lineage>
</organism>
<name>A0ABN7X929_GIGMA</name>
<dbReference type="Pfam" id="PF03184">
    <property type="entry name" value="DDE_1"/>
    <property type="match status" value="1"/>
</dbReference>
<evidence type="ECO:0000313" key="3">
    <source>
        <dbReference type="Proteomes" id="UP000789901"/>
    </source>
</evidence>
<dbReference type="EMBL" id="CAJVQB010099049">
    <property type="protein sequence ID" value="CAG8850008.1"/>
    <property type="molecule type" value="Genomic_DNA"/>
</dbReference>
<dbReference type="InterPro" id="IPR004875">
    <property type="entry name" value="DDE_SF_endonuclease_dom"/>
</dbReference>
<dbReference type="Proteomes" id="UP000789901">
    <property type="component" value="Unassembled WGS sequence"/>
</dbReference>
<feature type="domain" description="DDE-1" evidence="1">
    <location>
        <begin position="4"/>
        <end position="52"/>
    </location>
</feature>
<comment type="caution">
    <text evidence="2">The sequence shown here is derived from an EMBL/GenBank/DDBJ whole genome shotgun (WGS) entry which is preliminary data.</text>
</comment>
<reference evidence="2 3" key="1">
    <citation type="submission" date="2021-06" db="EMBL/GenBank/DDBJ databases">
        <authorList>
            <person name="Kallberg Y."/>
            <person name="Tangrot J."/>
            <person name="Rosling A."/>
        </authorList>
    </citation>
    <scope>NUCLEOTIDE SEQUENCE [LARGE SCALE GENOMIC DNA]</scope>
    <source>
        <strain evidence="2 3">120-4 pot B 10/14</strain>
    </source>
</reference>
<sequence>DKNWLTVILAANSTGSKKHKPIVIGKSSNSRCFKKIKSHVSLPVTYKDNEKA</sequence>
<gene>
    <name evidence="2" type="ORF">GMARGA_LOCUS39996</name>
</gene>
<protein>
    <submittedName>
        <fullName evidence="2">5186_t:CDS:1</fullName>
    </submittedName>
</protein>
<keyword evidence="3" id="KW-1185">Reference proteome</keyword>
<feature type="non-terminal residue" evidence="2">
    <location>
        <position position="1"/>
    </location>
</feature>
<evidence type="ECO:0000313" key="2">
    <source>
        <dbReference type="EMBL" id="CAG8850008.1"/>
    </source>
</evidence>